<dbReference type="GO" id="GO:0030288">
    <property type="term" value="C:outer membrane-bounded periplasmic space"/>
    <property type="evidence" value="ECO:0007669"/>
    <property type="project" value="TreeGrafter"/>
</dbReference>
<keyword evidence="4" id="KW-1185">Reference proteome</keyword>
<dbReference type="InterPro" id="IPR001478">
    <property type="entry name" value="PDZ"/>
</dbReference>
<dbReference type="PROSITE" id="PS51257">
    <property type="entry name" value="PROKAR_LIPOPROTEIN"/>
    <property type="match status" value="1"/>
</dbReference>
<dbReference type="GO" id="GO:0008236">
    <property type="term" value="F:serine-type peptidase activity"/>
    <property type="evidence" value="ECO:0007669"/>
    <property type="project" value="InterPro"/>
</dbReference>
<reference evidence="3" key="2">
    <citation type="submission" date="2020-09" db="EMBL/GenBank/DDBJ databases">
        <authorList>
            <person name="Sun Q."/>
            <person name="Zhou Y."/>
        </authorList>
    </citation>
    <scope>NUCLEOTIDE SEQUENCE</scope>
    <source>
        <strain evidence="3">CGMCC 1.15966</strain>
    </source>
</reference>
<proteinExistence type="predicted"/>
<feature type="chain" id="PRO_5034233767" description="PDZ domain-containing protein" evidence="1">
    <location>
        <begin position="25"/>
        <end position="493"/>
    </location>
</feature>
<evidence type="ECO:0000256" key="1">
    <source>
        <dbReference type="SAM" id="SignalP"/>
    </source>
</evidence>
<evidence type="ECO:0000313" key="3">
    <source>
        <dbReference type="EMBL" id="GGE25835.1"/>
    </source>
</evidence>
<dbReference type="Gene3D" id="3.90.226.10">
    <property type="entry name" value="2-enoyl-CoA Hydratase, Chain A, domain 1"/>
    <property type="match status" value="1"/>
</dbReference>
<organism evidence="3 4">
    <name type="scientific">Sphingobacterium cellulitidis</name>
    <dbReference type="NCBI Taxonomy" id="1768011"/>
    <lineage>
        <taxon>Bacteria</taxon>
        <taxon>Pseudomonadati</taxon>
        <taxon>Bacteroidota</taxon>
        <taxon>Sphingobacteriia</taxon>
        <taxon>Sphingobacteriales</taxon>
        <taxon>Sphingobacteriaceae</taxon>
        <taxon>Sphingobacterium</taxon>
    </lineage>
</organism>
<feature type="signal peptide" evidence="1">
    <location>
        <begin position="1"/>
        <end position="24"/>
    </location>
</feature>
<accession>A0A8H9FZX4</accession>
<dbReference type="GO" id="GO:0007165">
    <property type="term" value="P:signal transduction"/>
    <property type="evidence" value="ECO:0007669"/>
    <property type="project" value="TreeGrafter"/>
</dbReference>
<evidence type="ECO:0000313" key="4">
    <source>
        <dbReference type="Proteomes" id="UP000614460"/>
    </source>
</evidence>
<dbReference type="SUPFAM" id="SSF50156">
    <property type="entry name" value="PDZ domain-like"/>
    <property type="match status" value="1"/>
</dbReference>
<name>A0A8H9FZX4_9SPHI</name>
<dbReference type="Proteomes" id="UP000614460">
    <property type="component" value="Unassembled WGS sequence"/>
</dbReference>
<dbReference type="EMBL" id="BMKM01000006">
    <property type="protein sequence ID" value="GGE25835.1"/>
    <property type="molecule type" value="Genomic_DNA"/>
</dbReference>
<dbReference type="InterPro" id="IPR029045">
    <property type="entry name" value="ClpP/crotonase-like_dom_sf"/>
</dbReference>
<reference evidence="3" key="1">
    <citation type="journal article" date="2014" name="Int. J. Syst. Evol. Microbiol.">
        <title>Complete genome sequence of Corynebacterium casei LMG S-19264T (=DSM 44701T), isolated from a smear-ripened cheese.</title>
        <authorList>
            <consortium name="US DOE Joint Genome Institute (JGI-PGF)"/>
            <person name="Walter F."/>
            <person name="Albersmeier A."/>
            <person name="Kalinowski J."/>
            <person name="Ruckert C."/>
        </authorList>
    </citation>
    <scope>NUCLEOTIDE SEQUENCE</scope>
    <source>
        <strain evidence="3">CGMCC 1.15966</strain>
    </source>
</reference>
<dbReference type="InterPro" id="IPR036034">
    <property type="entry name" value="PDZ_sf"/>
</dbReference>
<dbReference type="Gene3D" id="3.30.750.170">
    <property type="match status" value="1"/>
</dbReference>
<dbReference type="PANTHER" id="PTHR32060:SF30">
    <property type="entry name" value="CARBOXY-TERMINAL PROCESSING PROTEASE CTPA"/>
    <property type="match status" value="1"/>
</dbReference>
<dbReference type="GO" id="GO:0006508">
    <property type="term" value="P:proteolysis"/>
    <property type="evidence" value="ECO:0007669"/>
    <property type="project" value="InterPro"/>
</dbReference>
<gene>
    <name evidence="3" type="ORF">GCM10011516_24390</name>
</gene>
<keyword evidence="1" id="KW-0732">Signal</keyword>
<sequence>MKRKFLLPFLLFSLLLGASCKKDAVNPDTDKENLLKDSTYYYSLAVSLWEDKIPQPKAGSDGKLDLRSFTKSYSNAESVLEAIKKYTVVDRYSFIDREGVVSEEIQEGVHKETGLTPIFISTVDPNKNRVTNLYVKIVQKNSPAEKAGLKRGMQIVSVNGDTKFNYDTDQKKAIAIYYKLIEGKEPMNLVVKPVGESQTKTIALNGAAYSIDPILINKVFTINNKKIGYFFYTSFVNVYGKSGPNEYYEAMVNAFKEFETANIDELIVDLRYNSGGSTASAELLANLIVPTAGAKGKMYDYKVNKYFEQEGYTDNNNPKAPFKSVFYNKKNTLNIPRVYFLGTPGTASASELVMNVLKPYMDVEIITINGKGTYGKPVGFFGLPVVNGFADLYITSFQTINKDGYGDYFNGLTGRITNASDGFFSELGNTDEAFLNTAINDIMKPNDWAKASSRKTKDGLNRLEEMDIPEKKGYRNNMYKFLDQNFNTLPPLD</sequence>
<evidence type="ECO:0000259" key="2">
    <source>
        <dbReference type="SMART" id="SM00228"/>
    </source>
</evidence>
<dbReference type="SUPFAM" id="SSF52096">
    <property type="entry name" value="ClpP/crotonase"/>
    <property type="match status" value="1"/>
</dbReference>
<dbReference type="Gene3D" id="2.30.42.10">
    <property type="match status" value="1"/>
</dbReference>
<comment type="caution">
    <text evidence="3">The sequence shown here is derived from an EMBL/GenBank/DDBJ whole genome shotgun (WGS) entry which is preliminary data.</text>
</comment>
<protein>
    <recommendedName>
        <fullName evidence="2">PDZ domain-containing protein</fullName>
    </recommendedName>
</protein>
<feature type="domain" description="PDZ" evidence="2">
    <location>
        <begin position="116"/>
        <end position="195"/>
    </location>
</feature>
<dbReference type="SMART" id="SM00228">
    <property type="entry name" value="PDZ"/>
    <property type="match status" value="1"/>
</dbReference>
<dbReference type="AlphaFoldDB" id="A0A8H9FZX4"/>
<dbReference type="CDD" id="cd07561">
    <property type="entry name" value="Peptidase_S41_CPP_like"/>
    <property type="match status" value="1"/>
</dbReference>
<dbReference type="Pfam" id="PF03572">
    <property type="entry name" value="Peptidase_S41"/>
    <property type="match status" value="1"/>
</dbReference>
<dbReference type="GO" id="GO:0004175">
    <property type="term" value="F:endopeptidase activity"/>
    <property type="evidence" value="ECO:0007669"/>
    <property type="project" value="TreeGrafter"/>
</dbReference>
<dbReference type="RefSeq" id="WP_094257840.1">
    <property type="nucleotide sequence ID" value="NZ_BMKM01000006.1"/>
</dbReference>
<dbReference type="PANTHER" id="PTHR32060">
    <property type="entry name" value="TAIL-SPECIFIC PROTEASE"/>
    <property type="match status" value="1"/>
</dbReference>
<dbReference type="InterPro" id="IPR005151">
    <property type="entry name" value="Tail-specific_protease"/>
</dbReference>